<keyword evidence="2" id="KW-0813">Transport</keyword>
<keyword evidence="7 12" id="KW-1133">Transmembrane helix</keyword>
<dbReference type="GO" id="GO:0005886">
    <property type="term" value="C:plasma membrane"/>
    <property type="evidence" value="ECO:0007669"/>
    <property type="project" value="UniProtKB-SubCell"/>
</dbReference>
<feature type="transmembrane region" description="Helical" evidence="12">
    <location>
        <begin position="165"/>
        <end position="182"/>
    </location>
</feature>
<evidence type="ECO:0000256" key="11">
    <source>
        <dbReference type="SAM" id="MobiDB-lite"/>
    </source>
</evidence>
<name>A0A9X2D7Q6_9ACTN</name>
<accession>A0A9X2D7Q6</accession>
<evidence type="ECO:0000256" key="9">
    <source>
        <dbReference type="ARBA" id="ARBA00035611"/>
    </source>
</evidence>
<keyword evidence="3" id="KW-1003">Cell membrane</keyword>
<evidence type="ECO:0000256" key="1">
    <source>
        <dbReference type="ARBA" id="ARBA00004651"/>
    </source>
</evidence>
<evidence type="ECO:0000256" key="6">
    <source>
        <dbReference type="ARBA" id="ARBA00022692"/>
    </source>
</evidence>
<keyword evidence="8 12" id="KW-0472">Membrane</keyword>
<evidence type="ECO:0000256" key="3">
    <source>
        <dbReference type="ARBA" id="ARBA00022475"/>
    </source>
</evidence>
<dbReference type="EMBL" id="JAMOIL010000012">
    <property type="protein sequence ID" value="MCM0620895.1"/>
    <property type="molecule type" value="Genomic_DNA"/>
</dbReference>
<evidence type="ECO:0000256" key="12">
    <source>
        <dbReference type="SAM" id="Phobius"/>
    </source>
</evidence>
<feature type="transmembrane region" description="Helical" evidence="12">
    <location>
        <begin position="292"/>
        <end position="311"/>
    </location>
</feature>
<keyword evidence="5" id="KW-0762">Sugar transport</keyword>
<feature type="transmembrane region" description="Helical" evidence="12">
    <location>
        <begin position="244"/>
        <end position="260"/>
    </location>
</feature>
<evidence type="ECO:0000256" key="5">
    <source>
        <dbReference type="ARBA" id="ARBA00022597"/>
    </source>
</evidence>
<dbReference type="CDD" id="cd06579">
    <property type="entry name" value="TM_PBP1_transp_AraH_like"/>
    <property type="match status" value="1"/>
</dbReference>
<dbReference type="InterPro" id="IPR001851">
    <property type="entry name" value="ABC_transp_permease"/>
</dbReference>
<keyword evidence="4" id="KW-0997">Cell inner membrane</keyword>
<comment type="subcellular location">
    <subcellularLocation>
        <location evidence="1">Cell membrane</location>
        <topology evidence="1">Multi-pass membrane protein</topology>
    </subcellularLocation>
</comment>
<gene>
    <name evidence="13" type="ORF">M8330_11400</name>
</gene>
<evidence type="ECO:0000256" key="4">
    <source>
        <dbReference type="ARBA" id="ARBA00022519"/>
    </source>
</evidence>
<feature type="region of interest" description="Disordered" evidence="11">
    <location>
        <begin position="321"/>
        <end position="353"/>
    </location>
</feature>
<evidence type="ECO:0000256" key="2">
    <source>
        <dbReference type="ARBA" id="ARBA00022448"/>
    </source>
</evidence>
<evidence type="ECO:0000256" key="7">
    <source>
        <dbReference type="ARBA" id="ARBA00022989"/>
    </source>
</evidence>
<feature type="compositionally biased region" description="Low complexity" evidence="11">
    <location>
        <begin position="336"/>
        <end position="345"/>
    </location>
</feature>
<keyword evidence="14" id="KW-1185">Reference proteome</keyword>
<feature type="transmembrane region" description="Helical" evidence="12">
    <location>
        <begin position="7"/>
        <end position="24"/>
    </location>
</feature>
<dbReference type="Proteomes" id="UP001139485">
    <property type="component" value="Unassembled WGS sequence"/>
</dbReference>
<feature type="transmembrane region" description="Helical" evidence="12">
    <location>
        <begin position="36"/>
        <end position="57"/>
    </location>
</feature>
<dbReference type="RefSeq" id="WP_250827415.1">
    <property type="nucleotide sequence ID" value="NZ_JAMOIL010000012.1"/>
</dbReference>
<evidence type="ECO:0000256" key="8">
    <source>
        <dbReference type="ARBA" id="ARBA00023136"/>
    </source>
</evidence>
<feature type="transmembrane region" description="Helical" evidence="12">
    <location>
        <begin position="267"/>
        <end position="286"/>
    </location>
</feature>
<comment type="function">
    <text evidence="9">Part of the binding-protein-dependent transport system for D-xylose. Probably responsible for the translocation of the substrate across the membrane.</text>
</comment>
<proteinExistence type="predicted"/>
<protein>
    <recommendedName>
        <fullName evidence="10">Xylose transport system permease protein XylH</fullName>
    </recommendedName>
</protein>
<feature type="transmembrane region" description="Helical" evidence="12">
    <location>
        <begin position="88"/>
        <end position="108"/>
    </location>
</feature>
<evidence type="ECO:0000313" key="14">
    <source>
        <dbReference type="Proteomes" id="UP001139485"/>
    </source>
</evidence>
<comment type="caution">
    <text evidence="13">The sequence shown here is derived from an EMBL/GenBank/DDBJ whole genome shotgun (WGS) entry which is preliminary data.</text>
</comment>
<dbReference type="PANTHER" id="PTHR32196:SF32">
    <property type="entry name" value="XYLOSE TRANSPORT SYSTEM PERMEASE PROTEIN XYLH"/>
    <property type="match status" value="1"/>
</dbReference>
<keyword evidence="6 12" id="KW-0812">Transmembrane</keyword>
<sequence>MARRPEFSALMGTIFVFLFFSWFGRPNFLGFAGTATWVNVAAELALISLPVALVMIAGHLDLSVGSVLAAGAMTFAILSGYYGLPSWIGVIAGLAVGALLGLVNGLLVTKVKLPSFIVTLATMFSIQGIVYGVTRLTTGTVLVSVQVDEGVKNIFGGLMFDQFETAVLFALAMVLVVSWIVYRTRFGNWVYAIGGDEVSARAAGVPVDRTTVMLYIGSGFGSALLGVIQVALYSSAQVSAGQSYVFNSIIAVVVGGVLLTGGFGSPIGVLFGTMTFAIVYQGIYYTGWDSDWSALILGMLLLIAVLSNNTFRKLAMSAAKPKDKKKPAPGGGGGHAATATATTTATEKKATNV</sequence>
<dbReference type="PANTHER" id="PTHR32196">
    <property type="entry name" value="ABC TRANSPORTER PERMEASE PROTEIN YPHD-RELATED-RELATED"/>
    <property type="match status" value="1"/>
</dbReference>
<feature type="transmembrane region" description="Helical" evidence="12">
    <location>
        <begin position="212"/>
        <end position="232"/>
    </location>
</feature>
<reference evidence="13" key="1">
    <citation type="submission" date="2022-05" db="EMBL/GenBank/DDBJ databases">
        <authorList>
            <person name="Tuo L."/>
        </authorList>
    </citation>
    <scope>NUCLEOTIDE SEQUENCE</scope>
    <source>
        <strain evidence="13">BSK12Z-4</strain>
    </source>
</reference>
<dbReference type="GO" id="GO:0022857">
    <property type="term" value="F:transmembrane transporter activity"/>
    <property type="evidence" value="ECO:0007669"/>
    <property type="project" value="InterPro"/>
</dbReference>
<organism evidence="13 14">
    <name type="scientific">Nocardioides bruguierae</name>
    <dbReference type="NCBI Taxonomy" id="2945102"/>
    <lineage>
        <taxon>Bacteria</taxon>
        <taxon>Bacillati</taxon>
        <taxon>Actinomycetota</taxon>
        <taxon>Actinomycetes</taxon>
        <taxon>Propionibacteriales</taxon>
        <taxon>Nocardioidaceae</taxon>
        <taxon>Nocardioides</taxon>
    </lineage>
</organism>
<evidence type="ECO:0000313" key="13">
    <source>
        <dbReference type="EMBL" id="MCM0620895.1"/>
    </source>
</evidence>
<dbReference type="AlphaFoldDB" id="A0A9X2D7Q6"/>
<feature type="transmembrane region" description="Helical" evidence="12">
    <location>
        <begin position="64"/>
        <end position="82"/>
    </location>
</feature>
<evidence type="ECO:0000256" key="10">
    <source>
        <dbReference type="ARBA" id="ARBA00035686"/>
    </source>
</evidence>
<feature type="transmembrane region" description="Helical" evidence="12">
    <location>
        <begin position="115"/>
        <end position="134"/>
    </location>
</feature>
<dbReference type="Pfam" id="PF02653">
    <property type="entry name" value="BPD_transp_2"/>
    <property type="match status" value="1"/>
</dbReference>